<dbReference type="SUPFAM" id="SSF49373">
    <property type="entry name" value="Invasin/intimin cell-adhesion fragments"/>
    <property type="match status" value="1"/>
</dbReference>
<dbReference type="KEGG" id="awo:Awo_c25570"/>
<dbReference type="eggNOG" id="COG5492">
    <property type="taxonomic scope" value="Bacteria"/>
</dbReference>
<dbReference type="Pfam" id="PF00082">
    <property type="entry name" value="Peptidase_S8"/>
    <property type="match status" value="1"/>
</dbReference>
<dbReference type="Gene3D" id="3.40.50.200">
    <property type="entry name" value="Peptidase S8/S53 domain"/>
    <property type="match status" value="1"/>
</dbReference>
<keyword evidence="10" id="KW-1185">Reference proteome</keyword>
<evidence type="ECO:0000259" key="8">
    <source>
        <dbReference type="SMART" id="SM00635"/>
    </source>
</evidence>
<dbReference type="InterPro" id="IPR006637">
    <property type="entry name" value="ChW"/>
</dbReference>
<feature type="chain" id="PRO_5003604956" evidence="7">
    <location>
        <begin position="28"/>
        <end position="673"/>
    </location>
</feature>
<dbReference type="SMART" id="SM00728">
    <property type="entry name" value="ChW"/>
    <property type="match status" value="3"/>
</dbReference>
<proteinExistence type="inferred from homology"/>
<dbReference type="EMBL" id="CP002987">
    <property type="protein sequence ID" value="AFA49314.1"/>
    <property type="molecule type" value="Genomic_DNA"/>
</dbReference>
<evidence type="ECO:0000256" key="5">
    <source>
        <dbReference type="PROSITE-ProRule" id="PRU01240"/>
    </source>
</evidence>
<reference evidence="10" key="1">
    <citation type="submission" date="2011-07" db="EMBL/GenBank/DDBJ databases">
        <title>Complete genome sequence of Acetobacterium woodii.</title>
        <authorList>
            <person name="Poehlein A."/>
            <person name="Schmidt S."/>
            <person name="Kaster A.-K."/>
            <person name="Goenrich M."/>
            <person name="Vollmers J."/>
            <person name="Thuermer A."/>
            <person name="Gottschalk G."/>
            <person name="Thauer R.K."/>
            <person name="Daniel R."/>
            <person name="Mueller V."/>
        </authorList>
    </citation>
    <scope>NUCLEOTIDE SEQUENCE [LARGE SCALE GENOMIC DNA]</scope>
    <source>
        <strain evidence="10">ATCC 29683 / DSM 1030 / JCM 2381 / KCTC 1655 / WB1</strain>
    </source>
</reference>
<dbReference type="PANTHER" id="PTHR43806:SF11">
    <property type="entry name" value="CEREVISIN-RELATED"/>
    <property type="match status" value="1"/>
</dbReference>
<reference evidence="9 10" key="2">
    <citation type="journal article" date="2012" name="PLoS ONE">
        <title>An ancient pathway combining carbon dioxide fixation with the generation and utilization of a sodium ion gradient for ATP synthesis.</title>
        <authorList>
            <person name="Poehlein A."/>
            <person name="Schmidt S."/>
            <person name="Kaster A.K."/>
            <person name="Goenrich M."/>
            <person name="Vollmers J."/>
            <person name="Thurmer A."/>
            <person name="Bertsch J."/>
            <person name="Schuchmann K."/>
            <person name="Voigt B."/>
            <person name="Hecker M."/>
            <person name="Daniel R."/>
            <person name="Thauer R.K."/>
            <person name="Gottschalk G."/>
            <person name="Muller V."/>
        </authorList>
    </citation>
    <scope>NUCLEOTIDE SEQUENCE [LARGE SCALE GENOMIC DNA]</scope>
    <source>
        <strain evidence="10">ATCC 29683 / DSM 1030 / JCM 2381 / KCTC 1655 / WB1</strain>
    </source>
</reference>
<evidence type="ECO:0000256" key="6">
    <source>
        <dbReference type="RuleBase" id="RU003355"/>
    </source>
</evidence>
<dbReference type="InterPro" id="IPR008964">
    <property type="entry name" value="Invasin/intimin_cell_adhesion"/>
</dbReference>
<dbReference type="InterPro" id="IPR015500">
    <property type="entry name" value="Peptidase_S8_subtilisin-rel"/>
</dbReference>
<feature type="active site" description="Charge relay system" evidence="5">
    <location>
        <position position="210"/>
    </location>
</feature>
<dbReference type="Pfam" id="PF07538">
    <property type="entry name" value="ChW"/>
    <property type="match status" value="3"/>
</dbReference>
<comment type="similarity">
    <text evidence="1 5 6">Belongs to the peptidase S8 family.</text>
</comment>
<feature type="active site" description="Charge relay system" evidence="5">
    <location>
        <position position="371"/>
    </location>
</feature>
<dbReference type="GO" id="GO:0004252">
    <property type="term" value="F:serine-type endopeptidase activity"/>
    <property type="evidence" value="ECO:0007669"/>
    <property type="project" value="UniProtKB-UniRule"/>
</dbReference>
<accession>H6LE81</accession>
<dbReference type="InterPro" id="IPR000209">
    <property type="entry name" value="Peptidase_S8/S53_dom"/>
</dbReference>
<protein>
    <submittedName>
        <fullName evidence="9">Putative serine proteinase</fullName>
    </submittedName>
</protein>
<evidence type="ECO:0000313" key="10">
    <source>
        <dbReference type="Proteomes" id="UP000007177"/>
    </source>
</evidence>
<dbReference type="PROSITE" id="PS00138">
    <property type="entry name" value="SUBTILASE_SER"/>
    <property type="match status" value="1"/>
</dbReference>
<dbReference type="eggNOG" id="COG1404">
    <property type="taxonomic scope" value="Bacteria"/>
</dbReference>
<dbReference type="PROSITE" id="PS00136">
    <property type="entry name" value="SUBTILASE_ASP"/>
    <property type="match status" value="1"/>
</dbReference>
<evidence type="ECO:0000256" key="1">
    <source>
        <dbReference type="ARBA" id="ARBA00011073"/>
    </source>
</evidence>
<keyword evidence="4 5" id="KW-0720">Serine protease</keyword>
<dbReference type="SUPFAM" id="SSF52743">
    <property type="entry name" value="Subtilisin-like"/>
    <property type="match status" value="1"/>
</dbReference>
<dbReference type="PROSITE" id="PS00137">
    <property type="entry name" value="SUBTILASE_HIS"/>
    <property type="match status" value="1"/>
</dbReference>
<dbReference type="InterPro" id="IPR050131">
    <property type="entry name" value="Peptidase_S8_subtilisin-like"/>
</dbReference>
<dbReference type="GO" id="GO:0006508">
    <property type="term" value="P:proteolysis"/>
    <property type="evidence" value="ECO:0007669"/>
    <property type="project" value="UniProtKB-KW"/>
</dbReference>
<organism evidence="9 10">
    <name type="scientific">Acetobacterium woodii (strain ATCC 29683 / DSM 1030 / JCM 2381 / KCTC 1655 / WB1)</name>
    <dbReference type="NCBI Taxonomy" id="931626"/>
    <lineage>
        <taxon>Bacteria</taxon>
        <taxon>Bacillati</taxon>
        <taxon>Bacillota</taxon>
        <taxon>Clostridia</taxon>
        <taxon>Eubacteriales</taxon>
        <taxon>Eubacteriaceae</taxon>
        <taxon>Acetobacterium</taxon>
    </lineage>
</organism>
<dbReference type="STRING" id="931626.Awo_c25570"/>
<dbReference type="InterPro" id="IPR003343">
    <property type="entry name" value="Big_2"/>
</dbReference>
<name>H6LE81_ACEWD</name>
<keyword evidence="3 5" id="KW-0378">Hydrolase</keyword>
<dbReference type="Pfam" id="PF02368">
    <property type="entry name" value="Big_2"/>
    <property type="match status" value="1"/>
</dbReference>
<dbReference type="InterPro" id="IPR023828">
    <property type="entry name" value="Peptidase_S8_Ser-AS"/>
</dbReference>
<dbReference type="InterPro" id="IPR023827">
    <property type="entry name" value="Peptidase_S8_Asp-AS"/>
</dbReference>
<feature type="active site" description="Charge relay system" evidence="5">
    <location>
        <position position="177"/>
    </location>
</feature>
<dbReference type="PROSITE" id="PS51892">
    <property type="entry name" value="SUBTILASE"/>
    <property type="match status" value="1"/>
</dbReference>
<dbReference type="Gene3D" id="2.60.40.1080">
    <property type="match status" value="1"/>
</dbReference>
<feature type="signal peptide" evidence="7">
    <location>
        <begin position="1"/>
        <end position="27"/>
    </location>
</feature>
<dbReference type="InterPro" id="IPR022398">
    <property type="entry name" value="Peptidase_S8_His-AS"/>
</dbReference>
<keyword evidence="7" id="KW-0732">Signal</keyword>
<dbReference type="Proteomes" id="UP000007177">
    <property type="component" value="Chromosome"/>
</dbReference>
<dbReference type="InterPro" id="IPR036852">
    <property type="entry name" value="Peptidase_S8/S53_dom_sf"/>
</dbReference>
<keyword evidence="2 5" id="KW-0645">Protease</keyword>
<dbReference type="SMART" id="SM00635">
    <property type="entry name" value="BID_2"/>
    <property type="match status" value="1"/>
</dbReference>
<evidence type="ECO:0000256" key="7">
    <source>
        <dbReference type="SAM" id="SignalP"/>
    </source>
</evidence>
<evidence type="ECO:0000256" key="3">
    <source>
        <dbReference type="ARBA" id="ARBA00022801"/>
    </source>
</evidence>
<dbReference type="PRINTS" id="PR00723">
    <property type="entry name" value="SUBTILISIN"/>
</dbReference>
<dbReference type="PANTHER" id="PTHR43806">
    <property type="entry name" value="PEPTIDASE S8"/>
    <property type="match status" value="1"/>
</dbReference>
<gene>
    <name evidence="9" type="ordered locus">Awo_c25570</name>
</gene>
<dbReference type="RefSeq" id="WP_014356914.1">
    <property type="nucleotide sequence ID" value="NC_016894.1"/>
</dbReference>
<evidence type="ECO:0000256" key="4">
    <source>
        <dbReference type="ARBA" id="ARBA00022825"/>
    </source>
</evidence>
<sequence>MKFKMKRYLFLFCIVLFIIFFPANISAQESLSINGPEPTVKESDSQPMIINSLSELPDVDKSDDLNRQIVVIYKNSTAFNVQSLFLSTSEIASGETVSDRVDVFELKNDVDVDSFIAKMNENPNVLIADHNSTIKTYALPNDPYVTDGKAWQFQKIGTNKTWDQVKNATTIGVAVLDSGVNTNHPDLIGRTIAGYDYVTKSTQVVDEDGHGTAVSGCIAATANNGIGISGIAGSANIMIAPYRVGSKSLYTAYICAALIDAADRSDIKIINMSYGGYTYDPLEATAINYAKDHGKILVAASGNEGDPSDLEAGLLSYPASYDGVISVAATTSSNQRASFSQYNNMVDLAAPGEGIYTTSNSGSYLFMNGTSFSAPIVAGACGVLLAANENLSASEVENILERTATDLGTVGRDDYFGFGLIQLDQALATISASKHLTAISLNKSATTITNGNWDILNVSYLPVDTTDDKNIIWTSSNPAVATVNGDGFVNAINAGNCTITAQVGNFYATCRVTVPHQTGEISIGYQTHIENIGWQNLVYDGDLSGTSGQGYRLEGLKIVLDKQNYDVGVAYKTHIQNIGWEDNWRNDGALSGTSGEGLRLEAVCIKLTGNDANQFDLYYRTHVQNLGWLGWAKAGDDSGTSGYGYRLEGIEIMVVPKNTPFDSSGNAFIVNPV</sequence>
<evidence type="ECO:0000256" key="2">
    <source>
        <dbReference type="ARBA" id="ARBA00022670"/>
    </source>
</evidence>
<feature type="domain" description="BIG2" evidence="8">
    <location>
        <begin position="435"/>
        <end position="513"/>
    </location>
</feature>
<evidence type="ECO:0000313" key="9">
    <source>
        <dbReference type="EMBL" id="AFA49314.1"/>
    </source>
</evidence>
<dbReference type="AlphaFoldDB" id="H6LE81"/>
<dbReference type="HOGENOM" id="CLU_413692_0_0_9"/>